<comment type="function">
    <text evidence="4">Involved in allosteric regulation of aspartate carbamoyltransferase.</text>
</comment>
<feature type="domain" description="Aspartate carbamoyltransferase regulatory subunit C-terminal" evidence="6">
    <location>
        <begin position="107"/>
        <end position="152"/>
    </location>
</feature>
<proteinExistence type="inferred from homology"/>
<dbReference type="InterPro" id="IPR036792">
    <property type="entry name" value="Asp_carbatrfase_reg_C_sf"/>
</dbReference>
<dbReference type="PATRIC" id="fig|419005.5.peg.1671"/>
<dbReference type="InterPro" id="IPR002801">
    <property type="entry name" value="Asp_carbamoylTrfase_reg"/>
</dbReference>
<evidence type="ECO:0000313" key="8">
    <source>
        <dbReference type="Proteomes" id="UP000070531"/>
    </source>
</evidence>
<name>A0A134B7U1_9BACT</name>
<dbReference type="Gene3D" id="3.30.70.140">
    <property type="entry name" value="Aspartate carbamoyltransferase regulatory subunit, N-terminal domain"/>
    <property type="match status" value="1"/>
</dbReference>
<feature type="binding site" evidence="4">
    <location>
        <position position="141"/>
    </location>
    <ligand>
        <name>Zn(2+)</name>
        <dbReference type="ChEBI" id="CHEBI:29105"/>
    </ligand>
</feature>
<feature type="binding site" evidence="4">
    <location>
        <position position="144"/>
    </location>
    <ligand>
        <name>Zn(2+)</name>
        <dbReference type="ChEBI" id="CHEBI:29105"/>
    </ligand>
</feature>
<comment type="similarity">
    <text evidence="4">Belongs to the PyrI family.</text>
</comment>
<dbReference type="InterPro" id="IPR020542">
    <property type="entry name" value="Asp_carbamoyltrfase_reg_C"/>
</dbReference>
<dbReference type="GO" id="GO:0006207">
    <property type="term" value="P:'de novo' pyrimidine nucleobase biosynthetic process"/>
    <property type="evidence" value="ECO:0007669"/>
    <property type="project" value="InterPro"/>
</dbReference>
<dbReference type="SUPFAM" id="SSF54893">
    <property type="entry name" value="Aspartate carbamoyltransferase, Regulatory-chain, N-terminal domain"/>
    <property type="match status" value="1"/>
</dbReference>
<dbReference type="GO" id="GO:0006221">
    <property type="term" value="P:pyrimidine nucleotide biosynthetic process"/>
    <property type="evidence" value="ECO:0007669"/>
    <property type="project" value="UniProtKB-UniRule"/>
</dbReference>
<dbReference type="GO" id="GO:0046872">
    <property type="term" value="F:metal ion binding"/>
    <property type="evidence" value="ECO:0007669"/>
    <property type="project" value="UniProtKB-KW"/>
</dbReference>
<dbReference type="Pfam" id="PF02748">
    <property type="entry name" value="PyrI_C"/>
    <property type="match status" value="1"/>
</dbReference>
<dbReference type="EMBL" id="LSDL01000109">
    <property type="protein sequence ID" value="KXB76004.1"/>
    <property type="molecule type" value="Genomic_DNA"/>
</dbReference>
<feature type="domain" description="Aspartate carbamoyltransferase regulatory subunit N-terminal" evidence="5">
    <location>
        <begin position="13"/>
        <end position="101"/>
    </location>
</feature>
<dbReference type="Pfam" id="PF01948">
    <property type="entry name" value="PyrI"/>
    <property type="match status" value="1"/>
</dbReference>
<dbReference type="InterPro" id="IPR036793">
    <property type="entry name" value="Asp_carbatrfase_reg_N_sf"/>
</dbReference>
<dbReference type="NCBIfam" id="TIGR00240">
    <property type="entry name" value="ATCase_reg"/>
    <property type="match status" value="1"/>
</dbReference>
<dbReference type="HAMAP" id="MF_00002">
    <property type="entry name" value="Asp_carb_tr_reg"/>
    <property type="match status" value="1"/>
</dbReference>
<keyword evidence="2 4" id="KW-0862">Zinc</keyword>
<evidence type="ECO:0000313" key="7">
    <source>
        <dbReference type="EMBL" id="KXB76004.1"/>
    </source>
</evidence>
<dbReference type="SUPFAM" id="SSF57825">
    <property type="entry name" value="Aspartate carbamoyltransferase, Regulatory-chain, C-terminal domain"/>
    <property type="match status" value="1"/>
</dbReference>
<dbReference type="AlphaFoldDB" id="A0A134B7U1"/>
<keyword evidence="3 4" id="KW-0665">Pyrimidine biosynthesis</keyword>
<feature type="binding site" evidence="4">
    <location>
        <position position="113"/>
    </location>
    <ligand>
        <name>Zn(2+)</name>
        <dbReference type="ChEBI" id="CHEBI:29105"/>
    </ligand>
</feature>
<dbReference type="GO" id="GO:0009347">
    <property type="term" value="C:aspartate carbamoyltransferase complex"/>
    <property type="evidence" value="ECO:0007669"/>
    <property type="project" value="InterPro"/>
</dbReference>
<dbReference type="Proteomes" id="UP000070531">
    <property type="component" value="Unassembled WGS sequence"/>
</dbReference>
<protein>
    <recommendedName>
        <fullName evidence="4">Aspartate carbamoyltransferase regulatory chain</fullName>
    </recommendedName>
</protein>
<dbReference type="PANTHER" id="PTHR35805:SF1">
    <property type="entry name" value="ASPARTATE CARBAMOYLTRANSFERASE REGULATORY CHAIN"/>
    <property type="match status" value="1"/>
</dbReference>
<evidence type="ECO:0000259" key="5">
    <source>
        <dbReference type="Pfam" id="PF01948"/>
    </source>
</evidence>
<evidence type="ECO:0000256" key="2">
    <source>
        <dbReference type="ARBA" id="ARBA00022833"/>
    </source>
</evidence>
<keyword evidence="7" id="KW-0808">Transferase</keyword>
<comment type="caution">
    <text evidence="7">The sequence shown here is derived from an EMBL/GenBank/DDBJ whole genome shotgun (WGS) entry which is preliminary data.</text>
</comment>
<sequence>MSEKNMSKKERLVAAIQNGTVIDHIPTEKTFHVVNLLQLQKLVTPVTIGFNFSSKMVGSKGIIKVSDKFFTDDEISRLSVVAPNVVLNIIKDYEVVEKKKVVTPDELRGIVKCNNPKCITNNEPMETIFNVVNKEKGILKCHYCDKEQHIDKVELI</sequence>
<evidence type="ECO:0000256" key="3">
    <source>
        <dbReference type="ARBA" id="ARBA00022975"/>
    </source>
</evidence>
<reference evidence="7 8" key="1">
    <citation type="submission" date="2016-01" db="EMBL/GenBank/DDBJ databases">
        <authorList>
            <person name="Oliw E.H."/>
        </authorList>
    </citation>
    <scope>NUCLEOTIDE SEQUENCE [LARGE SCALE GENOMIC DNA]</scope>
    <source>
        <strain evidence="7 8">DNF00307</strain>
    </source>
</reference>
<dbReference type="STRING" id="419005.HMPREF1860_01675"/>
<dbReference type="InterPro" id="IPR020545">
    <property type="entry name" value="Asp_carbamoyltransf_reg_N"/>
</dbReference>
<dbReference type="Gene3D" id="2.30.30.20">
    <property type="entry name" value="Aspartate carbamoyltransferase regulatory subunit, C-terminal domain"/>
    <property type="match status" value="1"/>
</dbReference>
<evidence type="ECO:0000259" key="6">
    <source>
        <dbReference type="Pfam" id="PF02748"/>
    </source>
</evidence>
<evidence type="ECO:0000256" key="4">
    <source>
        <dbReference type="HAMAP-Rule" id="MF_00002"/>
    </source>
</evidence>
<organism evidence="7">
    <name type="scientific">Prevotella amnii</name>
    <dbReference type="NCBI Taxonomy" id="419005"/>
    <lineage>
        <taxon>Bacteria</taxon>
        <taxon>Pseudomonadati</taxon>
        <taxon>Bacteroidota</taxon>
        <taxon>Bacteroidia</taxon>
        <taxon>Bacteroidales</taxon>
        <taxon>Prevotellaceae</taxon>
        <taxon>Prevotella</taxon>
    </lineage>
</organism>
<keyword evidence="1 4" id="KW-0479">Metal-binding</keyword>
<gene>
    <name evidence="4" type="primary">pyrI</name>
    <name evidence="7" type="ORF">HMPREF1860_01675</name>
</gene>
<dbReference type="GO" id="GO:0016740">
    <property type="term" value="F:transferase activity"/>
    <property type="evidence" value="ECO:0007669"/>
    <property type="project" value="UniProtKB-KW"/>
</dbReference>
<evidence type="ECO:0000256" key="1">
    <source>
        <dbReference type="ARBA" id="ARBA00022723"/>
    </source>
</evidence>
<dbReference type="PANTHER" id="PTHR35805">
    <property type="entry name" value="ASPARTATE CARBAMOYLTRANSFERASE REGULATORY CHAIN"/>
    <property type="match status" value="1"/>
</dbReference>
<comment type="subunit">
    <text evidence="4">Contains catalytic and regulatory chains.</text>
</comment>
<accession>A0A134B7U1</accession>
<feature type="binding site" evidence="4">
    <location>
        <position position="118"/>
    </location>
    <ligand>
        <name>Zn(2+)</name>
        <dbReference type="ChEBI" id="CHEBI:29105"/>
    </ligand>
</feature>
<comment type="cofactor">
    <cofactor evidence="4">
        <name>Zn(2+)</name>
        <dbReference type="ChEBI" id="CHEBI:29105"/>
    </cofactor>
    <text evidence="4">Binds 1 zinc ion per subunit.</text>
</comment>